<dbReference type="KEGG" id="cten:18247118"/>
<evidence type="ECO:0000313" key="5">
    <source>
        <dbReference type="EMBL" id="EGV63741.1"/>
    </source>
</evidence>
<organism evidence="6">
    <name type="scientific">Candida tenuis (strain ATCC 10573 / BCRC 21748 / CBS 615 / JCM 9827 / NBRC 10315 / NRRL Y-1498 / VKM Y-70)</name>
    <name type="common">Yeast</name>
    <name type="synonym">Yamadazyma tenuis</name>
    <dbReference type="NCBI Taxonomy" id="590646"/>
    <lineage>
        <taxon>Eukaryota</taxon>
        <taxon>Fungi</taxon>
        <taxon>Dikarya</taxon>
        <taxon>Ascomycota</taxon>
        <taxon>Saccharomycotina</taxon>
        <taxon>Pichiomycetes</taxon>
        <taxon>Debaryomycetaceae</taxon>
        <taxon>Yamadazyma</taxon>
    </lineage>
</organism>
<evidence type="ECO:0000256" key="3">
    <source>
        <dbReference type="ARBA" id="ARBA00023274"/>
    </source>
</evidence>
<dbReference type="Pfam" id="PF00237">
    <property type="entry name" value="Ribosomal_L22"/>
    <property type="match status" value="1"/>
</dbReference>
<evidence type="ECO:0000256" key="1">
    <source>
        <dbReference type="ARBA" id="ARBA00009451"/>
    </source>
</evidence>
<gene>
    <name evidence="5" type="ORF">CANTEDRAFT_113778</name>
</gene>
<dbReference type="HOGENOM" id="CLU_081667_0_0_1"/>
<evidence type="ECO:0000256" key="4">
    <source>
        <dbReference type="RuleBase" id="RU004005"/>
    </source>
</evidence>
<dbReference type="OrthoDB" id="416470at2759"/>
<dbReference type="STRING" id="590646.G3B3V3"/>
<reference evidence="5 6" key="1">
    <citation type="journal article" date="2011" name="Proc. Natl. Acad. Sci. U.S.A.">
        <title>Comparative genomics of xylose-fermenting fungi for enhanced biofuel production.</title>
        <authorList>
            <person name="Wohlbach D.J."/>
            <person name="Kuo A."/>
            <person name="Sato T.K."/>
            <person name="Potts K.M."/>
            <person name="Salamov A.A."/>
            <person name="LaButti K.M."/>
            <person name="Sun H."/>
            <person name="Clum A."/>
            <person name="Pangilinan J.L."/>
            <person name="Lindquist E.A."/>
            <person name="Lucas S."/>
            <person name="Lapidus A."/>
            <person name="Jin M."/>
            <person name="Gunawan C."/>
            <person name="Balan V."/>
            <person name="Dale B.E."/>
            <person name="Jeffries T.W."/>
            <person name="Zinkel R."/>
            <person name="Barry K.W."/>
            <person name="Grigoriev I.V."/>
            <person name="Gasch A.P."/>
        </authorList>
    </citation>
    <scope>NUCLEOTIDE SEQUENCE [LARGE SCALE GENOMIC DNA]</scope>
    <source>
        <strain evidence="6">ATCC 10573 / BCRC 21748 / CBS 615 / JCM 9827 / NBRC 10315 / NRRL Y-1498 / VKM Y-70</strain>
    </source>
</reference>
<dbReference type="GeneID" id="18247118"/>
<dbReference type="InterPro" id="IPR036394">
    <property type="entry name" value="Ribosomal_uL22_sf"/>
</dbReference>
<sequence>MLPINRIGLRSFHNSVICRNSLFGEFTKRTDPVADFKPKEVTEVDSESDKKVRPKDDQDLQAFYRKEMEQKQISDAKFITPLKRELFQLNVDKNGFFKNHDIVTKDSKPYKISLTEKEIDILEPTIFLKSLRLKGSMKKATIVNRFVRGLNVKNAINQLHFNPKKMSTELEKLLKQGLEQSRELNMNEDKLYIQSLWVGSDGDWQKRLDPKGRGRMGMIRHRYVHLKCILKGDLTKKRLAYERQLKDSFKKPKMGLNNQPLNFSNVPFYKW</sequence>
<name>G3B3V3_CANTC</name>
<evidence type="ECO:0000313" key="6">
    <source>
        <dbReference type="Proteomes" id="UP000000707"/>
    </source>
</evidence>
<keyword evidence="2 4" id="KW-0689">Ribosomal protein</keyword>
<accession>G3B3V3</accession>
<dbReference type="AlphaFoldDB" id="G3B3V3"/>
<dbReference type="SUPFAM" id="SSF54843">
    <property type="entry name" value="Ribosomal protein L22"/>
    <property type="match status" value="1"/>
</dbReference>
<dbReference type="eggNOG" id="KOG1711">
    <property type="taxonomic scope" value="Eukaryota"/>
</dbReference>
<dbReference type="EMBL" id="GL996521">
    <property type="protein sequence ID" value="EGV63741.1"/>
    <property type="molecule type" value="Genomic_DNA"/>
</dbReference>
<keyword evidence="6" id="KW-1185">Reference proteome</keyword>
<protein>
    <submittedName>
        <fullName evidence="5">Ribosomal protein L22</fullName>
    </submittedName>
</protein>
<dbReference type="GO" id="GO:0005762">
    <property type="term" value="C:mitochondrial large ribosomal subunit"/>
    <property type="evidence" value="ECO:0007669"/>
    <property type="project" value="TreeGrafter"/>
</dbReference>
<dbReference type="Proteomes" id="UP000000707">
    <property type="component" value="Unassembled WGS sequence"/>
</dbReference>
<comment type="similarity">
    <text evidence="1 4">Belongs to the universal ribosomal protein uL22 family.</text>
</comment>
<proteinExistence type="inferred from homology"/>
<dbReference type="GO" id="GO:0006412">
    <property type="term" value="P:translation"/>
    <property type="evidence" value="ECO:0007669"/>
    <property type="project" value="InterPro"/>
</dbReference>
<dbReference type="InterPro" id="IPR001063">
    <property type="entry name" value="Ribosomal_uL22"/>
</dbReference>
<evidence type="ECO:0000256" key="2">
    <source>
        <dbReference type="ARBA" id="ARBA00022980"/>
    </source>
</evidence>
<dbReference type="Gene3D" id="3.90.470.10">
    <property type="entry name" value="Ribosomal protein L22/L17"/>
    <property type="match status" value="1"/>
</dbReference>
<dbReference type="GO" id="GO:0003735">
    <property type="term" value="F:structural constituent of ribosome"/>
    <property type="evidence" value="ECO:0007669"/>
    <property type="project" value="InterPro"/>
</dbReference>
<dbReference type="PANTHER" id="PTHR13501:SF8">
    <property type="entry name" value="LARGE RIBOSOMAL SUBUNIT PROTEIN UL22M"/>
    <property type="match status" value="1"/>
</dbReference>
<keyword evidence="3 4" id="KW-0687">Ribonucleoprotein</keyword>
<dbReference type="PANTHER" id="PTHR13501">
    <property type="entry name" value="CHLOROPLAST 50S RIBOSOMAL PROTEIN L22-RELATED"/>
    <property type="match status" value="1"/>
</dbReference>
<dbReference type="InterPro" id="IPR047867">
    <property type="entry name" value="Ribosomal_uL22_bac/org-type"/>
</dbReference>